<keyword evidence="9" id="KW-0812">Transmembrane</keyword>
<comment type="caution">
    <text evidence="12">The sequence shown here is derived from an EMBL/GenBank/DDBJ whole genome shotgun (WGS) entry which is preliminary data.</text>
</comment>
<evidence type="ECO:0000313" key="12">
    <source>
        <dbReference type="EMBL" id="RNB85034.1"/>
    </source>
</evidence>
<dbReference type="RefSeq" id="WP_122919519.1">
    <property type="nucleotide sequence ID" value="NZ_RHHQ01000015.1"/>
</dbReference>
<keyword evidence="13" id="KW-1185">Reference proteome</keyword>
<dbReference type="SUPFAM" id="SSF55874">
    <property type="entry name" value="ATPase domain of HSP90 chaperone/DNA topoisomerase II/histidine kinase"/>
    <property type="match status" value="1"/>
</dbReference>
<keyword evidence="5" id="KW-0547">Nucleotide-binding</keyword>
<evidence type="ECO:0000259" key="11">
    <source>
        <dbReference type="Pfam" id="PF07730"/>
    </source>
</evidence>
<dbReference type="InterPro" id="IPR011712">
    <property type="entry name" value="Sig_transdc_His_kin_sub3_dim/P"/>
</dbReference>
<dbReference type="CDD" id="cd16917">
    <property type="entry name" value="HATPase_UhpB-NarQ-NarX-like"/>
    <property type="match status" value="1"/>
</dbReference>
<dbReference type="EMBL" id="RHHQ01000015">
    <property type="protein sequence ID" value="RNB85034.1"/>
    <property type="molecule type" value="Genomic_DNA"/>
</dbReference>
<feature type="transmembrane region" description="Helical" evidence="9">
    <location>
        <begin position="41"/>
        <end position="58"/>
    </location>
</feature>
<evidence type="ECO:0000256" key="8">
    <source>
        <dbReference type="ARBA" id="ARBA00023012"/>
    </source>
</evidence>
<dbReference type="OrthoDB" id="773385at2"/>
<feature type="domain" description="Signal transduction histidine kinase subgroup 3 dimerisation and phosphoacceptor" evidence="11">
    <location>
        <begin position="80"/>
        <end position="132"/>
    </location>
</feature>
<dbReference type="PANTHER" id="PTHR24421:SF10">
    <property type="entry name" value="NITRATE_NITRITE SENSOR PROTEIN NARQ"/>
    <property type="match status" value="1"/>
</dbReference>
<evidence type="ECO:0000256" key="6">
    <source>
        <dbReference type="ARBA" id="ARBA00022777"/>
    </source>
</evidence>
<keyword evidence="6 12" id="KW-0418">Kinase</keyword>
<evidence type="ECO:0000256" key="2">
    <source>
        <dbReference type="ARBA" id="ARBA00012438"/>
    </source>
</evidence>
<dbReference type="GO" id="GO:0000155">
    <property type="term" value="F:phosphorelay sensor kinase activity"/>
    <property type="evidence" value="ECO:0007669"/>
    <property type="project" value="InterPro"/>
</dbReference>
<evidence type="ECO:0000256" key="4">
    <source>
        <dbReference type="ARBA" id="ARBA00022679"/>
    </source>
</evidence>
<dbReference type="EC" id="2.7.13.3" evidence="2"/>
<dbReference type="InterPro" id="IPR003594">
    <property type="entry name" value="HATPase_dom"/>
</dbReference>
<dbReference type="Gene3D" id="1.20.5.1930">
    <property type="match status" value="1"/>
</dbReference>
<dbReference type="GO" id="GO:0005524">
    <property type="term" value="F:ATP binding"/>
    <property type="evidence" value="ECO:0007669"/>
    <property type="project" value="UniProtKB-KW"/>
</dbReference>
<keyword evidence="9" id="KW-0472">Membrane</keyword>
<dbReference type="InterPro" id="IPR050482">
    <property type="entry name" value="Sensor_HK_TwoCompSys"/>
</dbReference>
<evidence type="ECO:0000256" key="7">
    <source>
        <dbReference type="ARBA" id="ARBA00022840"/>
    </source>
</evidence>
<accession>A0A3M8DAG4</accession>
<sequence>MTYRILQLFTILLPTMLIGGFEYIRHELLMPYMSMETGNLLITLLTFVLSFLFSLVVFQTIRKMNDRLVAERSHRAVYEERERLARELHDGMAQTLFYLNITIKRNQLAEAREAVAALDNHVRQAIFNLRTLPEEGTTLRNRLEIWLAQWSTLTGLSVSSSFTMPDSLFTPREEIQLFAIIQEAFTNIRKHAQANHVSLQIDEGPTPGSWQLTIDDDGVGIVDTVPQPGHYGLKMMQERAAEIRAAFSITRHERGTRLTLVSNGNGGNRK</sequence>
<comment type="catalytic activity">
    <reaction evidence="1">
        <text>ATP + protein L-histidine = ADP + protein N-phospho-L-histidine.</text>
        <dbReference type="EC" id="2.7.13.3"/>
    </reaction>
</comment>
<keyword evidence="8" id="KW-0902">Two-component regulatory system</keyword>
<gene>
    <name evidence="12" type="ORF">EDM56_19155</name>
</gene>
<organism evidence="12 13">
    <name type="scientific">Brevibacillus fluminis</name>
    <dbReference type="NCBI Taxonomy" id="511487"/>
    <lineage>
        <taxon>Bacteria</taxon>
        <taxon>Bacillati</taxon>
        <taxon>Bacillota</taxon>
        <taxon>Bacilli</taxon>
        <taxon>Bacillales</taxon>
        <taxon>Paenibacillaceae</taxon>
        <taxon>Brevibacillus</taxon>
    </lineage>
</organism>
<dbReference type="Gene3D" id="3.30.565.10">
    <property type="entry name" value="Histidine kinase-like ATPase, C-terminal domain"/>
    <property type="match status" value="1"/>
</dbReference>
<evidence type="ECO:0000313" key="13">
    <source>
        <dbReference type="Proteomes" id="UP000271031"/>
    </source>
</evidence>
<evidence type="ECO:0000256" key="9">
    <source>
        <dbReference type="SAM" id="Phobius"/>
    </source>
</evidence>
<name>A0A3M8DAG4_9BACL</name>
<dbReference type="PANTHER" id="PTHR24421">
    <property type="entry name" value="NITRATE/NITRITE SENSOR PROTEIN NARX-RELATED"/>
    <property type="match status" value="1"/>
</dbReference>
<dbReference type="GO" id="GO:0046983">
    <property type="term" value="F:protein dimerization activity"/>
    <property type="evidence" value="ECO:0007669"/>
    <property type="project" value="InterPro"/>
</dbReference>
<evidence type="ECO:0000256" key="5">
    <source>
        <dbReference type="ARBA" id="ARBA00022741"/>
    </source>
</evidence>
<protein>
    <recommendedName>
        <fullName evidence="2">histidine kinase</fullName>
        <ecNumber evidence="2">2.7.13.3</ecNumber>
    </recommendedName>
</protein>
<evidence type="ECO:0000256" key="3">
    <source>
        <dbReference type="ARBA" id="ARBA00022553"/>
    </source>
</evidence>
<dbReference type="InterPro" id="IPR036890">
    <property type="entry name" value="HATPase_C_sf"/>
</dbReference>
<dbReference type="GO" id="GO:0016020">
    <property type="term" value="C:membrane"/>
    <property type="evidence" value="ECO:0007669"/>
    <property type="project" value="InterPro"/>
</dbReference>
<proteinExistence type="predicted"/>
<dbReference type="Pfam" id="PF07730">
    <property type="entry name" value="HisKA_3"/>
    <property type="match status" value="1"/>
</dbReference>
<keyword evidence="3" id="KW-0597">Phosphoprotein</keyword>
<keyword evidence="7" id="KW-0067">ATP-binding</keyword>
<dbReference type="Pfam" id="PF02518">
    <property type="entry name" value="HATPase_c"/>
    <property type="match status" value="1"/>
</dbReference>
<feature type="domain" description="Histidine kinase/HSP90-like ATPase" evidence="10">
    <location>
        <begin position="174"/>
        <end position="260"/>
    </location>
</feature>
<dbReference type="AlphaFoldDB" id="A0A3M8DAG4"/>
<reference evidence="12 13" key="1">
    <citation type="submission" date="2018-10" db="EMBL/GenBank/DDBJ databases">
        <title>Phylogenomics of Brevibacillus.</title>
        <authorList>
            <person name="Dunlap C."/>
        </authorList>
    </citation>
    <scope>NUCLEOTIDE SEQUENCE [LARGE SCALE GENOMIC DNA]</scope>
    <source>
        <strain evidence="12 13">JCM 15716</strain>
    </source>
</reference>
<evidence type="ECO:0000256" key="1">
    <source>
        <dbReference type="ARBA" id="ARBA00000085"/>
    </source>
</evidence>
<keyword evidence="4" id="KW-0808">Transferase</keyword>
<evidence type="ECO:0000259" key="10">
    <source>
        <dbReference type="Pfam" id="PF02518"/>
    </source>
</evidence>
<keyword evidence="9" id="KW-1133">Transmembrane helix</keyword>
<dbReference type="Proteomes" id="UP000271031">
    <property type="component" value="Unassembled WGS sequence"/>
</dbReference>